<dbReference type="EC" id="6.5.1.1" evidence="2"/>
<dbReference type="Pfam" id="PF01068">
    <property type="entry name" value="DNA_ligase_A_M"/>
    <property type="match status" value="1"/>
</dbReference>
<dbReference type="PANTHER" id="PTHR45674">
    <property type="entry name" value="DNA LIGASE 1/3 FAMILY MEMBER"/>
    <property type="match status" value="1"/>
</dbReference>
<feature type="region of interest" description="Disordered" evidence="5">
    <location>
        <begin position="1"/>
        <end position="21"/>
    </location>
</feature>
<gene>
    <name evidence="7" type="ORF">AU381_23520</name>
</gene>
<dbReference type="EMBL" id="LPUX01000061">
    <property type="protein sequence ID" value="OAP38528.1"/>
    <property type="molecule type" value="Genomic_DNA"/>
</dbReference>
<evidence type="ECO:0000259" key="6">
    <source>
        <dbReference type="PROSITE" id="PS50160"/>
    </source>
</evidence>
<dbReference type="Proteomes" id="UP000094025">
    <property type="component" value="Unassembled WGS sequence"/>
</dbReference>
<dbReference type="InterPro" id="IPR014146">
    <property type="entry name" value="LigD_ligase_dom"/>
</dbReference>
<dbReference type="GO" id="GO:0005524">
    <property type="term" value="F:ATP binding"/>
    <property type="evidence" value="ECO:0007669"/>
    <property type="project" value="InterPro"/>
</dbReference>
<comment type="caution">
    <text evidence="7">The sequence shown here is derived from an EMBL/GenBank/DDBJ whole genome shotgun (WGS) entry which is preliminary data.</text>
</comment>
<dbReference type="InterPro" id="IPR012309">
    <property type="entry name" value="DNA_ligase_ATP-dep_C"/>
</dbReference>
<evidence type="ECO:0000256" key="2">
    <source>
        <dbReference type="ARBA" id="ARBA00012727"/>
    </source>
</evidence>
<evidence type="ECO:0000313" key="8">
    <source>
        <dbReference type="Proteomes" id="UP000094025"/>
    </source>
</evidence>
<dbReference type="RefSeq" id="WP_064243060.1">
    <property type="nucleotide sequence ID" value="NZ_LPUX01000061.1"/>
</dbReference>
<dbReference type="InterPro" id="IPR050191">
    <property type="entry name" value="ATP-dep_DNA_ligase"/>
</dbReference>
<dbReference type="NCBIfam" id="TIGR02779">
    <property type="entry name" value="NHEJ_ligase_lig"/>
    <property type="match status" value="1"/>
</dbReference>
<dbReference type="GO" id="GO:0006310">
    <property type="term" value="P:DNA recombination"/>
    <property type="evidence" value="ECO:0007669"/>
    <property type="project" value="InterPro"/>
</dbReference>
<comment type="catalytic activity">
    <reaction evidence="4">
        <text>ATP + (deoxyribonucleotide)n-3'-hydroxyl + 5'-phospho-(deoxyribonucleotide)m = (deoxyribonucleotide)n+m + AMP + diphosphate.</text>
        <dbReference type="EC" id="6.5.1.1"/>
    </reaction>
</comment>
<dbReference type="Gene3D" id="3.30.1490.70">
    <property type="match status" value="1"/>
</dbReference>
<evidence type="ECO:0000256" key="5">
    <source>
        <dbReference type="SAM" id="MobiDB-lite"/>
    </source>
</evidence>
<dbReference type="CDD" id="cd07906">
    <property type="entry name" value="Adenylation_DNA_ligase_LigD_LigC"/>
    <property type="match status" value="1"/>
</dbReference>
<dbReference type="Gene3D" id="2.40.50.140">
    <property type="entry name" value="Nucleic acid-binding proteins"/>
    <property type="match status" value="1"/>
</dbReference>
<dbReference type="InterPro" id="IPR012340">
    <property type="entry name" value="NA-bd_OB-fold"/>
</dbReference>
<dbReference type="InterPro" id="IPR012310">
    <property type="entry name" value="DNA_ligase_ATP-dep_cent"/>
</dbReference>
<dbReference type="OrthoDB" id="9802472at2"/>
<evidence type="ECO:0000313" key="7">
    <source>
        <dbReference type="EMBL" id="OAP38528.1"/>
    </source>
</evidence>
<dbReference type="GO" id="GO:0003910">
    <property type="term" value="F:DNA ligase (ATP) activity"/>
    <property type="evidence" value="ECO:0007669"/>
    <property type="project" value="UniProtKB-EC"/>
</dbReference>
<dbReference type="AlphaFoldDB" id="A0A178XTC8"/>
<evidence type="ECO:0000256" key="4">
    <source>
        <dbReference type="ARBA" id="ARBA00034003"/>
    </source>
</evidence>
<keyword evidence="3 7" id="KW-0436">Ligase</keyword>
<evidence type="ECO:0000256" key="1">
    <source>
        <dbReference type="ARBA" id="ARBA00007572"/>
    </source>
</evidence>
<organism evidence="7 8">
    <name type="scientific">Sinorhizobium glycinis</name>
    <dbReference type="NCBI Taxonomy" id="1472378"/>
    <lineage>
        <taxon>Bacteria</taxon>
        <taxon>Pseudomonadati</taxon>
        <taxon>Pseudomonadota</taxon>
        <taxon>Alphaproteobacteria</taxon>
        <taxon>Hyphomicrobiales</taxon>
        <taxon>Rhizobiaceae</taxon>
        <taxon>Sinorhizobium/Ensifer group</taxon>
        <taxon>Sinorhizobium</taxon>
    </lineage>
</organism>
<name>A0A178XTC8_9HYPH</name>
<feature type="domain" description="ATP-dependent DNA ligase family profile" evidence="6">
    <location>
        <begin position="117"/>
        <end position="250"/>
    </location>
</feature>
<dbReference type="PANTHER" id="PTHR45674:SF4">
    <property type="entry name" value="DNA LIGASE 1"/>
    <property type="match status" value="1"/>
</dbReference>
<dbReference type="SUPFAM" id="SSF50249">
    <property type="entry name" value="Nucleic acid-binding proteins"/>
    <property type="match status" value="1"/>
</dbReference>
<dbReference type="CDD" id="cd07971">
    <property type="entry name" value="OBF_DNA_ligase_LigD"/>
    <property type="match status" value="1"/>
</dbReference>
<dbReference type="PROSITE" id="PS50160">
    <property type="entry name" value="DNA_LIGASE_A3"/>
    <property type="match status" value="1"/>
</dbReference>
<reference evidence="7 8" key="1">
    <citation type="journal article" date="2016" name="Int. J. Syst. Evol. Microbiol.">
        <title>Ensifer glycinis sp. nov., an novel rhizobial species associated with Glycine spp.</title>
        <authorList>
            <person name="Yan H."/>
            <person name="Yan J."/>
            <person name="Sui X.H."/>
            <person name="Wang E.T."/>
            <person name="Chen W.X."/>
            <person name="Zhang X.X."/>
            <person name="Chen W.F."/>
        </authorList>
    </citation>
    <scope>NUCLEOTIDE SEQUENCE [LARGE SCALE GENOMIC DNA]</scope>
    <source>
        <strain evidence="7 8">CCBAU 23380</strain>
    </source>
</reference>
<sequence length="323" mass="36334">MVRTSSKKPTGRPPPDPMPSRIDPCLAMLVDRPPKGPQWSFEVKWDGYRLAAHIEPGQVRIITRGGYDWTPRFPAIADEARLIPLQTAILDGEAVVLDEQGRSDFGMLQRALGRRPALHEPGEIILFAFDVLYLDGCDLRRLPQRERRRLLEQVLSGQTGAVRLSEEVQADGDEFYRVACEHGLEGIIAKHREKPYRSGRTGDWLKITCTRRDTFVIVGYEPSVLPGAIGRLLLAAKKDESLVYVGGCGTGWSQRESVALRELLDGIVTDEPQVSLRRKRAVFTQPLLVAEVEYRAWTEDGKLRHPSFKGIRERADEAAVFNL</sequence>
<proteinExistence type="inferred from homology"/>
<feature type="compositionally biased region" description="Basic residues" evidence="5">
    <location>
        <begin position="1"/>
        <end position="10"/>
    </location>
</feature>
<dbReference type="STRING" id="1472378.AU381_23520"/>
<dbReference type="Pfam" id="PF04679">
    <property type="entry name" value="DNA_ligase_A_C"/>
    <property type="match status" value="1"/>
</dbReference>
<dbReference type="Gene3D" id="3.30.470.30">
    <property type="entry name" value="DNA ligase/mRNA capping enzyme"/>
    <property type="match status" value="1"/>
</dbReference>
<dbReference type="GO" id="GO:0006281">
    <property type="term" value="P:DNA repair"/>
    <property type="evidence" value="ECO:0007669"/>
    <property type="project" value="InterPro"/>
</dbReference>
<dbReference type="SUPFAM" id="SSF56091">
    <property type="entry name" value="DNA ligase/mRNA capping enzyme, catalytic domain"/>
    <property type="match status" value="1"/>
</dbReference>
<accession>A0A178XTC8</accession>
<protein>
    <recommendedName>
        <fullName evidence="2">DNA ligase (ATP)</fullName>
        <ecNumber evidence="2">6.5.1.1</ecNumber>
    </recommendedName>
</protein>
<keyword evidence="8" id="KW-1185">Reference proteome</keyword>
<comment type="similarity">
    <text evidence="1">Belongs to the ATP-dependent DNA ligase family.</text>
</comment>
<evidence type="ECO:0000256" key="3">
    <source>
        <dbReference type="ARBA" id="ARBA00022598"/>
    </source>
</evidence>